<proteinExistence type="predicted"/>
<evidence type="ECO:0000313" key="3">
    <source>
        <dbReference type="EMBL" id="MET3526176.1"/>
    </source>
</evidence>
<evidence type="ECO:0000313" key="4">
    <source>
        <dbReference type="Proteomes" id="UP001549110"/>
    </source>
</evidence>
<dbReference type="Gene3D" id="3.40.50.300">
    <property type="entry name" value="P-loop containing nucleotide triphosphate hydrolases"/>
    <property type="match status" value="1"/>
</dbReference>
<sequence length="542" mass="56429">MGERLRIRRSTLSTKLFKDGKRLDALASGGSDVGILTHEQTATDNLFGMVERYHENCPALVKPATGASNAKELSFPLLDSGYQVATAGTKATGRSNTIQMYHGSEVAFWPNAADHFAGSIQAVPDEPDTEIILESTGNGLAGEFYERSMDAMRGLGDYELIFVPWFWEDGYRRPVPEGFSLDEEEAEYADLHGCDLEQMAWRRAKIIARLRHHVRQGLWLRQRGRLVVKVVVPSFGKAGSAVAPQVPGTSAVSQPPGPPGPPGEPGAPGGPGPEGPPGQDGDAATISIGTVETVDPGQPAEVTNSGTPEAAVFDFKIPKGPPGDIENLTAQQVTDALGFIPADIAGDTFSGPVGIAGAAGSARQLVFQTGAAARWTISANATAETGAGAGSDWSLGRYDDAGALVDTPVIVRRSSGRMELTALPTAGGRTLGYLGIPQDSKAANYTLALVDVGKRLLHDSNVAGHVITIPPVADVAFTTETAIVIVNGPASAALAINCAAGVSLYWAGKTPASANRNLAANGVATLMMVAANVWMISGAGLT</sequence>
<evidence type="ECO:0008006" key="5">
    <source>
        <dbReference type="Google" id="ProtNLM"/>
    </source>
</evidence>
<keyword evidence="2" id="KW-1133">Transmembrane helix</keyword>
<keyword evidence="2" id="KW-0812">Transmembrane</keyword>
<protein>
    <recommendedName>
        <fullName evidence="5">Collagen-like protein</fullName>
    </recommendedName>
</protein>
<feature type="compositionally biased region" description="Pro residues" evidence="1">
    <location>
        <begin position="255"/>
        <end position="276"/>
    </location>
</feature>
<dbReference type="Proteomes" id="UP001549110">
    <property type="component" value="Unassembled WGS sequence"/>
</dbReference>
<feature type="transmembrane region" description="Helical" evidence="2">
    <location>
        <begin position="518"/>
        <end position="537"/>
    </location>
</feature>
<name>A0ABV2EHS9_9CAUL</name>
<dbReference type="InterPro" id="IPR027417">
    <property type="entry name" value="P-loop_NTPase"/>
</dbReference>
<reference evidence="3 4" key="1">
    <citation type="submission" date="2024-06" db="EMBL/GenBank/DDBJ databases">
        <title>Genomic Encyclopedia of Type Strains, Phase IV (KMG-IV): sequencing the most valuable type-strain genomes for metagenomic binning, comparative biology and taxonomic classification.</title>
        <authorList>
            <person name="Goeker M."/>
        </authorList>
    </citation>
    <scope>NUCLEOTIDE SEQUENCE [LARGE SCALE GENOMIC DNA]</scope>
    <source>
        <strain evidence="3 4">DSM 17809</strain>
    </source>
</reference>
<organism evidence="3 4">
    <name type="scientific">Phenylobacterium koreense</name>
    <dbReference type="NCBI Taxonomy" id="266125"/>
    <lineage>
        <taxon>Bacteria</taxon>
        <taxon>Pseudomonadati</taxon>
        <taxon>Pseudomonadota</taxon>
        <taxon>Alphaproteobacteria</taxon>
        <taxon>Caulobacterales</taxon>
        <taxon>Caulobacteraceae</taxon>
        <taxon>Phenylobacterium</taxon>
    </lineage>
</organism>
<feature type="transmembrane region" description="Helical" evidence="2">
    <location>
        <begin position="482"/>
        <end position="506"/>
    </location>
</feature>
<keyword evidence="4" id="KW-1185">Reference proteome</keyword>
<evidence type="ECO:0000256" key="1">
    <source>
        <dbReference type="SAM" id="MobiDB-lite"/>
    </source>
</evidence>
<dbReference type="RefSeq" id="WP_354297312.1">
    <property type="nucleotide sequence ID" value="NZ_JBEPLU010000001.1"/>
</dbReference>
<accession>A0ABV2EHS9</accession>
<keyword evidence="2" id="KW-0472">Membrane</keyword>
<dbReference type="EMBL" id="JBEPLU010000001">
    <property type="protein sequence ID" value="MET3526176.1"/>
    <property type="molecule type" value="Genomic_DNA"/>
</dbReference>
<gene>
    <name evidence="3" type="ORF">ABID41_001271</name>
</gene>
<evidence type="ECO:0000256" key="2">
    <source>
        <dbReference type="SAM" id="Phobius"/>
    </source>
</evidence>
<comment type="caution">
    <text evidence="3">The sequence shown here is derived from an EMBL/GenBank/DDBJ whole genome shotgun (WGS) entry which is preliminary data.</text>
</comment>
<feature type="region of interest" description="Disordered" evidence="1">
    <location>
        <begin position="239"/>
        <end position="284"/>
    </location>
</feature>